<dbReference type="OrthoDB" id="505607at2759"/>
<evidence type="ECO:0000313" key="1">
    <source>
        <dbReference type="EMBL" id="KCV72561.1"/>
    </source>
</evidence>
<keyword evidence="2" id="KW-1185">Reference proteome</keyword>
<sequence>MTTAPIGVPAPGTILLLPSDPLTAADRTDSPLQWVPFYNAGMCSFSVITKAPEGAGPPAAVHILLHVGPRAYLLSCEAATHGRFDPQHPCPGLAVDRLPDHGTSAGLVLRQVATLLPPPKPLGSGAPARMDYFQTAKQSPQLGLLDELTAVERLPTAVPLWAHWLPAAGGSASAIGATSAEPVLAEPPPGGLHLYPAGPWTPAHIPTPPTDLQGDGRWFNLASGVLTACLDRLHGHRQLLRAASPSPARLRPVILLAGDSIAQQLGRSEAWARRCAGTWSAPPLSPAGLPPLVLEFGLGGDQTQHLLLRLAGIKNALRLTAARARILGPADSRPSLATSGVSPTSGQACPLNLTGILIVGTNNAFHRPDEVARGIHEAALELGRVLVQALGFLCPDPEASVSSGPAGTPHHHIRVLVCGIPPRGETDNAARQRAAQTNAILRHMLARPTSPQTAPVEIVPLWDPFLTAPPTAVANETAGPFRQAGIDRLTRDTLYTDMLHFTEQGHATICDALDRHISRANAGQ</sequence>
<dbReference type="AlphaFoldDB" id="A0A058ZF31"/>
<evidence type="ECO:0008006" key="3">
    <source>
        <dbReference type="Google" id="ProtNLM"/>
    </source>
</evidence>
<evidence type="ECO:0000313" key="2">
    <source>
        <dbReference type="Proteomes" id="UP000030693"/>
    </source>
</evidence>
<dbReference type="EMBL" id="KB932201">
    <property type="protein sequence ID" value="KCV72561.1"/>
    <property type="molecule type" value="Genomic_DNA"/>
</dbReference>
<dbReference type="Gene3D" id="3.40.50.1110">
    <property type="entry name" value="SGNH hydrolase"/>
    <property type="match status" value="1"/>
</dbReference>
<dbReference type="eggNOG" id="KOG1388">
    <property type="taxonomic scope" value="Eukaryota"/>
</dbReference>
<dbReference type="InterPro" id="IPR036514">
    <property type="entry name" value="SGNH_hydro_sf"/>
</dbReference>
<dbReference type="SUPFAM" id="SSF52266">
    <property type="entry name" value="SGNH hydrolase"/>
    <property type="match status" value="2"/>
</dbReference>
<proteinExistence type="predicted"/>
<dbReference type="STRING" id="691883.A0A058ZF31"/>
<name>A0A058ZF31_FONAL</name>
<protein>
    <recommendedName>
        <fullName evidence="3">SGNH hydrolase-type esterase domain-containing protein</fullName>
    </recommendedName>
</protein>
<gene>
    <name evidence="1" type="ORF">H696_00152</name>
</gene>
<dbReference type="Proteomes" id="UP000030693">
    <property type="component" value="Unassembled WGS sequence"/>
</dbReference>
<accession>A0A058ZF31</accession>
<organism evidence="1">
    <name type="scientific">Fonticula alba</name>
    <name type="common">Slime mold</name>
    <dbReference type="NCBI Taxonomy" id="691883"/>
    <lineage>
        <taxon>Eukaryota</taxon>
        <taxon>Rotosphaerida</taxon>
        <taxon>Fonticulaceae</taxon>
        <taxon>Fonticula</taxon>
    </lineage>
</organism>
<dbReference type="RefSeq" id="XP_009492262.1">
    <property type="nucleotide sequence ID" value="XM_009493987.1"/>
</dbReference>
<dbReference type="GeneID" id="20524877"/>
<reference evidence="1" key="1">
    <citation type="submission" date="2013-04" db="EMBL/GenBank/DDBJ databases">
        <title>The Genome Sequence of Fonticula alba ATCC 38817.</title>
        <authorList>
            <consortium name="The Broad Institute Genomics Platform"/>
            <person name="Russ C."/>
            <person name="Cuomo C."/>
            <person name="Burger G."/>
            <person name="Gray M.W."/>
            <person name="Holland P.W.H."/>
            <person name="King N."/>
            <person name="Lang F.B.F."/>
            <person name="Roger A.J."/>
            <person name="Ruiz-Trillo I."/>
            <person name="Brown M."/>
            <person name="Walker B."/>
            <person name="Young S."/>
            <person name="Zeng Q."/>
            <person name="Gargeya S."/>
            <person name="Fitzgerald M."/>
            <person name="Haas B."/>
            <person name="Abouelleil A."/>
            <person name="Allen A.W."/>
            <person name="Alvarado L."/>
            <person name="Arachchi H.M."/>
            <person name="Berlin A.M."/>
            <person name="Chapman S.B."/>
            <person name="Gainer-Dewar J."/>
            <person name="Goldberg J."/>
            <person name="Griggs A."/>
            <person name="Gujja S."/>
            <person name="Hansen M."/>
            <person name="Howarth C."/>
            <person name="Imamovic A."/>
            <person name="Ireland A."/>
            <person name="Larimer J."/>
            <person name="McCowan C."/>
            <person name="Murphy C."/>
            <person name="Pearson M."/>
            <person name="Poon T.W."/>
            <person name="Priest M."/>
            <person name="Roberts A."/>
            <person name="Saif S."/>
            <person name="Shea T."/>
            <person name="Sisk P."/>
            <person name="Sykes S."/>
            <person name="Wortman J."/>
            <person name="Nusbaum C."/>
            <person name="Birren B."/>
        </authorList>
    </citation>
    <scope>NUCLEOTIDE SEQUENCE [LARGE SCALE GENOMIC DNA]</scope>
    <source>
        <strain evidence="1">ATCC 38817</strain>
    </source>
</reference>